<keyword evidence="4" id="KW-1185">Reference proteome</keyword>
<dbReference type="OrthoDB" id="105697at2157"/>
<evidence type="ECO:0000256" key="1">
    <source>
        <dbReference type="ARBA" id="ARBA00008791"/>
    </source>
</evidence>
<evidence type="ECO:0000313" key="4">
    <source>
        <dbReference type="Proteomes" id="UP000053331"/>
    </source>
</evidence>
<dbReference type="CDD" id="cd00293">
    <property type="entry name" value="USP-like"/>
    <property type="match status" value="1"/>
</dbReference>
<evidence type="ECO:0000313" key="3">
    <source>
        <dbReference type="EMBL" id="KDS91167.1"/>
    </source>
</evidence>
<dbReference type="PANTHER" id="PTHR46268:SF24">
    <property type="entry name" value="UNIVERSAL STRESS PROTEIN"/>
    <property type="match status" value="1"/>
</dbReference>
<dbReference type="Pfam" id="PF00582">
    <property type="entry name" value="Usp"/>
    <property type="match status" value="1"/>
</dbReference>
<dbReference type="AlphaFoldDB" id="A0A081EUS9"/>
<dbReference type="SUPFAM" id="SSF52402">
    <property type="entry name" value="Adenine nucleotide alpha hydrolases-like"/>
    <property type="match status" value="1"/>
</dbReference>
<feature type="domain" description="UspA" evidence="2">
    <location>
        <begin position="2"/>
        <end position="142"/>
    </location>
</feature>
<evidence type="ECO:0000259" key="2">
    <source>
        <dbReference type="Pfam" id="PF00582"/>
    </source>
</evidence>
<proteinExistence type="inferred from homology"/>
<dbReference type="Proteomes" id="UP000053331">
    <property type="component" value="Unassembled WGS sequence"/>
</dbReference>
<dbReference type="PRINTS" id="PR01438">
    <property type="entry name" value="UNVRSLSTRESS"/>
</dbReference>
<protein>
    <submittedName>
        <fullName evidence="3">Universal stress protein UspA</fullName>
    </submittedName>
</protein>
<dbReference type="Gene3D" id="3.40.50.620">
    <property type="entry name" value="HUPs"/>
    <property type="match status" value="1"/>
</dbReference>
<dbReference type="InterPro" id="IPR006016">
    <property type="entry name" value="UspA"/>
</dbReference>
<gene>
    <name evidence="3" type="ORF">FK85_05630</name>
</gene>
<name>A0A081EUS9_9EURY</name>
<comment type="similarity">
    <text evidence="1">Belongs to the universal stress protein A family.</text>
</comment>
<dbReference type="PANTHER" id="PTHR46268">
    <property type="entry name" value="STRESS RESPONSE PROTEIN NHAX"/>
    <property type="match status" value="1"/>
</dbReference>
<accession>A0A081EUS9</accession>
<comment type="caution">
    <text evidence="3">The sequence shown here is derived from an EMBL/GenBank/DDBJ whole genome shotgun (WGS) entry which is preliminary data.</text>
</comment>
<dbReference type="InterPro" id="IPR014729">
    <property type="entry name" value="Rossmann-like_a/b/a_fold"/>
</dbReference>
<sequence length="142" mass="15205">MPDNVLVAFDGSPLSERALTYAVESFPNATVTAICVINPIDSVFDVEAGGLPVAEDWYDNARERATAVQTAATDLTADHEVDLETVTEVGKPAREIVEYAAEHGIDQIVMGSHGRSGIDRAILGSVAETVTRRARIPVTIVR</sequence>
<reference evidence="3 4" key="1">
    <citation type="journal article" date="2015" name="Genome Announc.">
        <title>Draft genome sequence of a Halorubrum H3 strain isolated from the burlinskoye salt lake (Altai Krai, Russia).</title>
        <authorList>
            <person name="Rozanov A.S."/>
            <person name="Bryanskaya A.V."/>
            <person name="Malup T.K."/>
            <person name="Kotenko A.V."/>
            <person name="Peltek S.E."/>
        </authorList>
    </citation>
    <scope>NUCLEOTIDE SEQUENCE [LARGE SCALE GENOMIC DNA]</scope>
    <source>
        <strain evidence="3 4">H3</strain>
    </source>
</reference>
<organism evidence="3 4">
    <name type="scientific">Halorubrum saccharovorum</name>
    <dbReference type="NCBI Taxonomy" id="2248"/>
    <lineage>
        <taxon>Archaea</taxon>
        <taxon>Methanobacteriati</taxon>
        <taxon>Methanobacteriota</taxon>
        <taxon>Stenosarchaea group</taxon>
        <taxon>Halobacteria</taxon>
        <taxon>Halobacteriales</taxon>
        <taxon>Haloferacaceae</taxon>
        <taxon>Halorubrum</taxon>
    </lineage>
</organism>
<dbReference type="InterPro" id="IPR006015">
    <property type="entry name" value="Universal_stress_UspA"/>
</dbReference>
<dbReference type="RefSeq" id="WP_050026657.1">
    <property type="nucleotide sequence ID" value="NZ_JNFH02000092.1"/>
</dbReference>
<dbReference type="EMBL" id="JNFH02000092">
    <property type="protein sequence ID" value="KDS91167.1"/>
    <property type="molecule type" value="Genomic_DNA"/>
</dbReference>